<keyword evidence="7" id="KW-1133">Transmembrane helix</keyword>
<dbReference type="Pfam" id="PF16923">
    <property type="entry name" value="Glyco_hydro_63N"/>
    <property type="match status" value="1"/>
</dbReference>
<feature type="compositionally biased region" description="Acidic residues" evidence="13">
    <location>
        <begin position="500"/>
        <end position="515"/>
    </location>
</feature>
<dbReference type="STRING" id="1037660.A0A066VW52"/>
<evidence type="ECO:0000256" key="13">
    <source>
        <dbReference type="SAM" id="MobiDB-lite"/>
    </source>
</evidence>
<dbReference type="InterPro" id="IPR012341">
    <property type="entry name" value="6hp_glycosidase-like_sf"/>
</dbReference>
<evidence type="ECO:0000313" key="17">
    <source>
        <dbReference type="EMBL" id="KDN45932.1"/>
    </source>
</evidence>
<dbReference type="GO" id="GO:0009311">
    <property type="term" value="P:oligosaccharide metabolic process"/>
    <property type="evidence" value="ECO:0007669"/>
    <property type="project" value="UniProtKB-UniRule"/>
</dbReference>
<comment type="function">
    <text evidence="12">Cleaves the distal alpha 1,2-linked glucose residue from the Glc(3)Man(9)GlcNAc(2) oligosaccharide precursor.</text>
</comment>
<dbReference type="RefSeq" id="XP_013243370.1">
    <property type="nucleotide sequence ID" value="XM_013387916.1"/>
</dbReference>
<dbReference type="HOGENOM" id="CLU_007380_1_0_1"/>
<keyword evidence="6" id="KW-0735">Signal-anchor</keyword>
<comment type="similarity">
    <text evidence="2 12">Belongs to the glycosyl hydrolase 63 family.</text>
</comment>
<dbReference type="GeneID" id="25266008"/>
<evidence type="ECO:0000256" key="12">
    <source>
        <dbReference type="RuleBase" id="RU368089"/>
    </source>
</evidence>
<dbReference type="InterPro" id="IPR038518">
    <property type="entry name" value="Glyco_hydro_63N_sf"/>
</dbReference>
<evidence type="ECO:0000256" key="3">
    <source>
        <dbReference type="ARBA" id="ARBA00022692"/>
    </source>
</evidence>
<keyword evidence="3" id="KW-0812">Transmembrane</keyword>
<comment type="caution">
    <text evidence="17">The sequence shown here is derived from an EMBL/GenBank/DDBJ whole genome shotgun (WGS) entry which is preliminary data.</text>
</comment>
<evidence type="ECO:0000313" key="18">
    <source>
        <dbReference type="Proteomes" id="UP000027361"/>
    </source>
</evidence>
<evidence type="ECO:0000256" key="2">
    <source>
        <dbReference type="ARBA" id="ARBA00010833"/>
    </source>
</evidence>
<reference evidence="17 18" key="1">
    <citation type="submission" date="2014-05" db="EMBL/GenBank/DDBJ databases">
        <title>Draft genome sequence of a rare smut relative, Tilletiaria anomala UBC 951.</title>
        <authorList>
            <consortium name="DOE Joint Genome Institute"/>
            <person name="Toome M."/>
            <person name="Kuo A."/>
            <person name="Henrissat B."/>
            <person name="Lipzen A."/>
            <person name="Tritt A."/>
            <person name="Yoshinaga Y."/>
            <person name="Zane M."/>
            <person name="Barry K."/>
            <person name="Grigoriev I.V."/>
            <person name="Spatafora J.W."/>
            <person name="Aimea M.C."/>
        </authorList>
    </citation>
    <scope>NUCLEOTIDE SEQUENCE [LARGE SCALE GENOMIC DNA]</scope>
    <source>
        <strain evidence="17 18">UBC 951</strain>
    </source>
</reference>
<feature type="chain" id="PRO_5001633297" description="Mannosyl-oligosaccharide glucosidase" evidence="14">
    <location>
        <begin position="36"/>
        <end position="973"/>
    </location>
</feature>
<comment type="catalytic activity">
    <reaction evidence="12">
        <text>N(4)-(alpha-D-Glc-(1-&gt;2)-alpha-D-Glc-(1-&gt;3)-alpha-D-Glc-(1-&gt;3)-alpha-D-Man-(1-&gt;2)-alpha-D-Man-(1-&gt;2)-alpha-D-Man-(1-&gt;3)-[alpha-D-Man-(1-&gt;2)-alpha-D-Man-(1-&gt;3)-[alpha-D-Man-(1-&gt;2)-alpha-D-Man-(1-&gt;6)]-alpha-D-Man-(1-&gt;6)]-beta-D-Man-(1-&gt;4)-beta-D-GlcNAc-(1-&gt;4)-beta-D-GlcNAc)-L-asparaginyl-[protein] + H2O = N(4)-(alpha-D-Glc-(1-&gt;3)-alpha-D-Glc-(1-&gt;3)-alpha-D-Man-(1-&gt;2)-alpha-D-Man-(1-&gt;2)-alpha-D-Man-(1-&gt;3)-[alpha-D-Man-(1-&gt;2)-alpha-D-Man-(1-&gt;3)-[alpha-D-Man-(1-&gt;2)-alpha-D-Man-(1-&gt;6)]-alpha-D-Man-(1-&gt;6)]-beta-D-Man-(1-&gt;4)-beta-D-GlcNAc-(1-&gt;4)-beta-D-GlcNAc)-L-asparaginyl-[protein] + beta-D-glucose</text>
        <dbReference type="Rhea" id="RHEA:55988"/>
        <dbReference type="Rhea" id="RHEA-COMP:12806"/>
        <dbReference type="Rhea" id="RHEA-COMP:14355"/>
        <dbReference type="ChEBI" id="CHEBI:15377"/>
        <dbReference type="ChEBI" id="CHEBI:15903"/>
        <dbReference type="ChEBI" id="CHEBI:59082"/>
        <dbReference type="ChEBI" id="CHEBI:132537"/>
        <dbReference type="EC" id="3.2.1.106"/>
    </reaction>
</comment>
<proteinExistence type="inferred from homology"/>
<evidence type="ECO:0000256" key="9">
    <source>
        <dbReference type="ARBA" id="ARBA00023180"/>
    </source>
</evidence>
<evidence type="ECO:0000259" key="16">
    <source>
        <dbReference type="Pfam" id="PF16923"/>
    </source>
</evidence>
<dbReference type="GO" id="GO:0006487">
    <property type="term" value="P:protein N-linked glycosylation"/>
    <property type="evidence" value="ECO:0007669"/>
    <property type="project" value="UniProtKB-UniRule"/>
</dbReference>
<evidence type="ECO:0000256" key="14">
    <source>
        <dbReference type="SAM" id="SignalP"/>
    </source>
</evidence>
<gene>
    <name evidence="17" type="ORF">K437DRAFT_268238</name>
</gene>
<dbReference type="Gene3D" id="2.70.98.110">
    <property type="entry name" value="Glycosyl hydrolase family 63, N-terminal domain"/>
    <property type="match status" value="1"/>
</dbReference>
<dbReference type="Gene3D" id="1.50.10.10">
    <property type="match status" value="1"/>
</dbReference>
<evidence type="ECO:0000256" key="7">
    <source>
        <dbReference type="ARBA" id="ARBA00022989"/>
    </source>
</evidence>
<keyword evidence="9" id="KW-0325">Glycoprotein</keyword>
<keyword evidence="8" id="KW-0472">Membrane</keyword>
<accession>A0A066VW52</accession>
<dbReference type="OMA" id="FNWYNTT"/>
<evidence type="ECO:0000259" key="15">
    <source>
        <dbReference type="Pfam" id="PF03200"/>
    </source>
</evidence>
<name>A0A066VW52_TILAU</name>
<keyword evidence="5 12" id="KW-0256">Endoplasmic reticulum</keyword>
<comment type="subcellular location">
    <subcellularLocation>
        <location evidence="1 12">Endoplasmic reticulum membrane</location>
        <topology evidence="1 12">Single-pass type II membrane protein</topology>
    </subcellularLocation>
</comment>
<dbReference type="InterPro" id="IPR031335">
    <property type="entry name" value="Glyco_hydro_63_C"/>
</dbReference>
<dbReference type="OrthoDB" id="410058at2759"/>
<keyword evidence="14" id="KW-0732">Signal</keyword>
<dbReference type="EMBL" id="JMSN01000038">
    <property type="protein sequence ID" value="KDN45932.1"/>
    <property type="molecule type" value="Genomic_DNA"/>
</dbReference>
<keyword evidence="10 12" id="KW-0326">Glycosidase</keyword>
<organism evidence="17 18">
    <name type="scientific">Tilletiaria anomala (strain ATCC 24038 / CBS 436.72 / UBC 951)</name>
    <dbReference type="NCBI Taxonomy" id="1037660"/>
    <lineage>
        <taxon>Eukaryota</taxon>
        <taxon>Fungi</taxon>
        <taxon>Dikarya</taxon>
        <taxon>Basidiomycota</taxon>
        <taxon>Ustilaginomycotina</taxon>
        <taxon>Exobasidiomycetes</taxon>
        <taxon>Georgefischeriales</taxon>
        <taxon>Tilletiariaceae</taxon>
        <taxon>Tilletiaria</taxon>
    </lineage>
</organism>
<dbReference type="PANTHER" id="PTHR10412:SF11">
    <property type="entry name" value="MANNOSYL-OLIGOSACCHARIDE GLUCOSIDASE"/>
    <property type="match status" value="1"/>
</dbReference>
<evidence type="ECO:0000256" key="4">
    <source>
        <dbReference type="ARBA" id="ARBA00022801"/>
    </source>
</evidence>
<dbReference type="Proteomes" id="UP000027361">
    <property type="component" value="Unassembled WGS sequence"/>
</dbReference>
<dbReference type="InterPro" id="IPR008928">
    <property type="entry name" value="6-hairpin_glycosidase_sf"/>
</dbReference>
<dbReference type="Pfam" id="PF03200">
    <property type="entry name" value="Glyco_hydro_63"/>
    <property type="match status" value="1"/>
</dbReference>
<protein>
    <recommendedName>
        <fullName evidence="11 12">Mannosyl-oligosaccharide glucosidase</fullName>
        <ecNumber evidence="11 12">3.2.1.106</ecNumber>
    </recommendedName>
</protein>
<evidence type="ECO:0000256" key="11">
    <source>
        <dbReference type="ARBA" id="ARBA00038888"/>
    </source>
</evidence>
<feature type="compositionally biased region" description="Low complexity" evidence="13">
    <location>
        <begin position="487"/>
        <end position="499"/>
    </location>
</feature>
<dbReference type="InterPro" id="IPR031631">
    <property type="entry name" value="Glyco_hydro_63N"/>
</dbReference>
<keyword evidence="18" id="KW-1185">Reference proteome</keyword>
<dbReference type="PANTHER" id="PTHR10412">
    <property type="entry name" value="MANNOSYL-OLIGOSACCHARIDE GLUCOSIDASE"/>
    <property type="match status" value="1"/>
</dbReference>
<evidence type="ECO:0000256" key="1">
    <source>
        <dbReference type="ARBA" id="ARBA00004648"/>
    </source>
</evidence>
<dbReference type="FunCoup" id="A0A066VW52">
    <property type="interactions" value="360"/>
</dbReference>
<dbReference type="EC" id="3.2.1.106" evidence="11 12"/>
<keyword evidence="4 12" id="KW-0378">Hydrolase</keyword>
<evidence type="ECO:0000256" key="8">
    <source>
        <dbReference type="ARBA" id="ARBA00023136"/>
    </source>
</evidence>
<feature type="signal peptide" evidence="14">
    <location>
        <begin position="1"/>
        <end position="35"/>
    </location>
</feature>
<sequence length="973" mass="108818">MHLYHRLRLQLRLQVQLCMPSVVLLLLAICAFVHASPATTSDATRALASAERALNASLLWGSYRPQNYFGFRPRLPATLVFGIAWAGVSSGVGAPSGQGYAQMLQNLRHKCDDRQDVVYKWSRHDGRTYGVEVIEDRDVNVRIEASFVKILGAAVEEAAFNASATPTDQAEDIGGGSWAIRLHGTPLDPSKPAQLALFPYFSVEAHQTKLSFHPPQDDDNSGEVELPLDPNGLPWDHTLKLHGSGPGLGAFDVRIVHPDVEALGISYTEGQARTPLHNQPVRTANIAGTATHADDYRPRLARTQYAAVTLPYNQTWRAADFIGAALSVSTQRAMEKYGGASSIDPMKPDDKAQTATWQLPPAAYGLQLANEAATMSPNLLVLQDTFDVNSDYKSTGADSAVGGGSFIVDIFFDSHATPAPLRLQNSTALTRALARAREQYDANFSMRFPLAAPYDRQHEGERDMAREMVASAIGGIGYFYGEQLVDRSSSPPARKGSSSDSDEWEDEEEEEDDEYGIGPIDLEEQERHRAQTQPARLVYEGPYALTTATPARSVFPRGFYWDEGFHLAVIGAYDADLALEITKSWFNLVDRRGWVPREVALGKESESRVPDGFLGQNPRHANPPTLTMALAMYIDKFARTGEAARGGGLEDMFGLGDGSQHEGQLAFLWANSTTPLNQSRFLSDRTLALAYLRALYPSLRRHYRWFRRTQRGELREWGRRSSGRSEAYRWRGRSREGHVFASGLDDYPRAALAHSGELHLDLHCWMGFFARTMRIIAETVGEEDDVDEYERHEEGIRANLEELHWSEKDKMYCDVTVDSNSDESVRVCHGGYVSIFPLLLGLLDARSKQLGDLLDFMHDERMIWSRFGLLSLSRQDDAFETKESYWRGPIWMPINYMALGSLKRYSEMEGPHQSKAAKMYAELRQNIVTNVHKEYERTGWTWEQYNATTGHGQRAHPFTGWTATVALAMAEIY</sequence>
<dbReference type="GO" id="GO:0005789">
    <property type="term" value="C:endoplasmic reticulum membrane"/>
    <property type="evidence" value="ECO:0007669"/>
    <property type="project" value="UniProtKB-SubCell"/>
</dbReference>
<dbReference type="SUPFAM" id="SSF48208">
    <property type="entry name" value="Six-hairpin glycosidases"/>
    <property type="match status" value="1"/>
</dbReference>
<dbReference type="AlphaFoldDB" id="A0A066VW52"/>
<evidence type="ECO:0000256" key="5">
    <source>
        <dbReference type="ARBA" id="ARBA00022824"/>
    </source>
</evidence>
<evidence type="ECO:0000256" key="6">
    <source>
        <dbReference type="ARBA" id="ARBA00022968"/>
    </source>
</evidence>
<dbReference type="InterPro" id="IPR004888">
    <property type="entry name" value="Glycoside_hydrolase_63"/>
</dbReference>
<evidence type="ECO:0000256" key="10">
    <source>
        <dbReference type="ARBA" id="ARBA00023295"/>
    </source>
</evidence>
<feature type="domain" description="Glycosyl hydrolase family 63 C-terminal" evidence="15">
    <location>
        <begin position="427"/>
        <end position="971"/>
    </location>
</feature>
<dbReference type="GO" id="GO:0004573">
    <property type="term" value="F:Glc3Man9GlcNAc2 oligosaccharide glucosidase activity"/>
    <property type="evidence" value="ECO:0007669"/>
    <property type="project" value="UniProtKB-UniRule"/>
</dbReference>
<dbReference type="InParanoid" id="A0A066VW52"/>
<feature type="region of interest" description="Disordered" evidence="13">
    <location>
        <begin position="487"/>
        <end position="518"/>
    </location>
</feature>
<feature type="domain" description="Glycosyl hydrolase family 63 N-terminal" evidence="16">
    <location>
        <begin position="57"/>
        <end position="342"/>
    </location>
</feature>